<feature type="compositionally biased region" description="Low complexity" evidence="1">
    <location>
        <begin position="277"/>
        <end position="291"/>
    </location>
</feature>
<feature type="domain" description="Agenet" evidence="2">
    <location>
        <begin position="107"/>
        <end position="167"/>
    </location>
</feature>
<dbReference type="Proteomes" id="UP001159364">
    <property type="component" value="Linkage Group LG04"/>
</dbReference>
<feature type="region of interest" description="Disordered" evidence="1">
    <location>
        <begin position="272"/>
        <end position="313"/>
    </location>
</feature>
<protein>
    <recommendedName>
        <fullName evidence="2">Agenet domain-containing protein</fullName>
    </recommendedName>
</protein>
<dbReference type="InterPro" id="IPR014002">
    <property type="entry name" value="Agenet_dom_plant"/>
</dbReference>
<dbReference type="Pfam" id="PF05641">
    <property type="entry name" value="Agenet"/>
    <property type="match status" value="1"/>
</dbReference>
<accession>A0AAV8TRC4</accession>
<proteinExistence type="predicted"/>
<reference evidence="3 4" key="1">
    <citation type="submission" date="2021-09" db="EMBL/GenBank/DDBJ databases">
        <title>Genomic insights and catalytic innovation underlie evolution of tropane alkaloids biosynthesis.</title>
        <authorList>
            <person name="Wang Y.-J."/>
            <person name="Tian T."/>
            <person name="Huang J.-P."/>
            <person name="Huang S.-X."/>
        </authorList>
    </citation>
    <scope>NUCLEOTIDE SEQUENCE [LARGE SCALE GENOMIC DNA]</scope>
    <source>
        <strain evidence="3">KIB-2018</strain>
        <tissue evidence="3">Leaf</tissue>
    </source>
</reference>
<evidence type="ECO:0000313" key="3">
    <source>
        <dbReference type="EMBL" id="KAJ8768378.1"/>
    </source>
</evidence>
<evidence type="ECO:0000259" key="2">
    <source>
        <dbReference type="SMART" id="SM00743"/>
    </source>
</evidence>
<sequence length="372" mass="41493">MMEENDDLPFKPGQFVETRSFIPGYRGAWFNCKIREIRGRGCGMECTLEYPEFPDQPVRWTKFYKKARRSRTSKGELMMRPRFPSVYRRSELSNVKTIPEVVVVANDKWKVGDLVDWWSDGCYWSGKLVAALGNDKFQVELLPPPLGEGQFYDALSENLRPSLNWSLEFGWTVPTPEGNENIQACAQLIRPATEEGSTNLTAFAIEGNTNCVEARAGTSVDCNTSFCSHFSGSYATSLGRSQQTANRPLTPKVCEEAQTLEVDINLGATDSDTGKTSCSDSVSSSHVRVPSTEAAQNAGEKANHHDSVPSKKTRTSVSIFLNSRCSDSMEAAILDLEELVNKVKWIKGILEFGSSSKNMQPSWKFLEHRPES</sequence>
<dbReference type="EMBL" id="JAIWQS010000004">
    <property type="protein sequence ID" value="KAJ8768378.1"/>
    <property type="molecule type" value="Genomic_DNA"/>
</dbReference>
<keyword evidence="4" id="KW-1185">Reference proteome</keyword>
<dbReference type="InterPro" id="IPR008395">
    <property type="entry name" value="Agenet-like_dom"/>
</dbReference>
<evidence type="ECO:0000256" key="1">
    <source>
        <dbReference type="SAM" id="MobiDB-lite"/>
    </source>
</evidence>
<organism evidence="3 4">
    <name type="scientific">Erythroxylum novogranatense</name>
    <dbReference type="NCBI Taxonomy" id="1862640"/>
    <lineage>
        <taxon>Eukaryota</taxon>
        <taxon>Viridiplantae</taxon>
        <taxon>Streptophyta</taxon>
        <taxon>Embryophyta</taxon>
        <taxon>Tracheophyta</taxon>
        <taxon>Spermatophyta</taxon>
        <taxon>Magnoliopsida</taxon>
        <taxon>eudicotyledons</taxon>
        <taxon>Gunneridae</taxon>
        <taxon>Pentapetalae</taxon>
        <taxon>rosids</taxon>
        <taxon>fabids</taxon>
        <taxon>Malpighiales</taxon>
        <taxon>Erythroxylaceae</taxon>
        <taxon>Erythroxylum</taxon>
    </lineage>
</organism>
<dbReference type="PANTHER" id="PTHR36805:SF7">
    <property type="entry name" value="AGENET DOMAIN-CONTAINING PROTEIN"/>
    <property type="match status" value="1"/>
</dbReference>
<dbReference type="PANTHER" id="PTHR36805">
    <property type="entry name" value="AGENET DOMAIN-CONTAINING PROTEIN"/>
    <property type="match status" value="1"/>
</dbReference>
<dbReference type="AlphaFoldDB" id="A0AAV8TRC4"/>
<comment type="caution">
    <text evidence="3">The sequence shown here is derived from an EMBL/GenBank/DDBJ whole genome shotgun (WGS) entry which is preliminary data.</text>
</comment>
<gene>
    <name evidence="3" type="ORF">K2173_021531</name>
</gene>
<dbReference type="SMART" id="SM00743">
    <property type="entry name" value="Agenet"/>
    <property type="match status" value="1"/>
</dbReference>
<evidence type="ECO:0000313" key="4">
    <source>
        <dbReference type="Proteomes" id="UP001159364"/>
    </source>
</evidence>
<name>A0AAV8TRC4_9ROSI</name>